<sequence>MSTASNGRARRSYIRDFISRIPIFRSTSTQGGTKEVDDGTHHHEPCYELAKKGEVLCRDCKFDDAIPILQEALALGSEELSILSPIYSQLGHSYHAVGDLPNAYKYHCYEDCLADGFYSLAAIYVRRAKQMVKKQLSIASEFDDVNAKYRAYINIGNAHHRRYKANSAIRYYQLALDLAVEESNRTRESKCCFCLANATYDIRDYHKAQEYSLRSMALAREQEDFTIMFHAYSMLARVCTKLDDYPKAAYFLACIRALAVQIHDEDMMTAAIESLIQLVEKHGQCLVSVDRNINFDGSNDSEPQSHVCRMKKVSGSISLTFTDQTSCEHVAFNETAQEERHALESVGAPPRKFEDDIIDLPLGVRSSRLDEQRCDIPVMLSRTITRRRQVDSGMVTLNEDPESPIGMVLDGEASRMMTQREVFLPGMKIKKATSALLHIPGYTLNEGVDPRIDEAIIDLLTNSREQGLNDQRSDVVITPKNSVGFGSIEEICVEEEASLVVIQLQAERLKASPLIEKL</sequence>
<keyword evidence="4" id="KW-1003">Cell membrane</keyword>
<dbReference type="GO" id="GO:0005938">
    <property type="term" value="C:cell cortex"/>
    <property type="evidence" value="ECO:0007669"/>
    <property type="project" value="TreeGrafter"/>
</dbReference>
<evidence type="ECO:0000313" key="10">
    <source>
        <dbReference type="Proteomes" id="UP000035642"/>
    </source>
</evidence>
<dbReference type="PROSITE" id="PS50877">
    <property type="entry name" value="GOLOCO"/>
    <property type="match status" value="1"/>
</dbReference>
<dbReference type="Gene3D" id="1.25.40.10">
    <property type="entry name" value="Tetratricopeptide repeat domain"/>
    <property type="match status" value="1"/>
</dbReference>
<evidence type="ECO:0000256" key="5">
    <source>
        <dbReference type="ARBA" id="ARBA00022490"/>
    </source>
</evidence>
<accession>A0A0K0DMA5</accession>
<dbReference type="PANTHER" id="PTHR45954">
    <property type="entry name" value="LD33695P"/>
    <property type="match status" value="1"/>
</dbReference>
<dbReference type="InterPro" id="IPR011990">
    <property type="entry name" value="TPR-like_helical_dom_sf"/>
</dbReference>
<organism evidence="10 11">
    <name type="scientific">Angiostrongylus cantonensis</name>
    <name type="common">Rat lungworm</name>
    <dbReference type="NCBI Taxonomy" id="6313"/>
    <lineage>
        <taxon>Eukaryota</taxon>
        <taxon>Metazoa</taxon>
        <taxon>Ecdysozoa</taxon>
        <taxon>Nematoda</taxon>
        <taxon>Chromadorea</taxon>
        <taxon>Rhabditida</taxon>
        <taxon>Rhabditina</taxon>
        <taxon>Rhabditomorpha</taxon>
        <taxon>Strongyloidea</taxon>
        <taxon>Metastrongylidae</taxon>
        <taxon>Angiostrongylus</taxon>
    </lineage>
</organism>
<dbReference type="GO" id="GO:0005092">
    <property type="term" value="F:GDP-dissociation inhibitor activity"/>
    <property type="evidence" value="ECO:0007669"/>
    <property type="project" value="TreeGrafter"/>
</dbReference>
<proteinExistence type="inferred from homology"/>
<reference evidence="10" key="1">
    <citation type="submission" date="2012-09" db="EMBL/GenBank/DDBJ databases">
        <authorList>
            <person name="Martin A.A."/>
        </authorList>
    </citation>
    <scope>NUCLEOTIDE SEQUENCE</scope>
</reference>
<dbReference type="InterPro" id="IPR052386">
    <property type="entry name" value="GPSM"/>
</dbReference>
<dbReference type="GO" id="GO:0000132">
    <property type="term" value="P:establishment of mitotic spindle orientation"/>
    <property type="evidence" value="ECO:0007669"/>
    <property type="project" value="TreeGrafter"/>
</dbReference>
<keyword evidence="9" id="KW-0472">Membrane</keyword>
<evidence type="ECO:0000256" key="4">
    <source>
        <dbReference type="ARBA" id="ARBA00022475"/>
    </source>
</evidence>
<dbReference type="AlphaFoldDB" id="A0A0K0DMA5"/>
<reference evidence="11" key="2">
    <citation type="submission" date="2016-04" db="UniProtKB">
        <authorList>
            <consortium name="WormBaseParasite"/>
        </authorList>
    </citation>
    <scope>IDENTIFICATION</scope>
</reference>
<evidence type="ECO:0000256" key="8">
    <source>
        <dbReference type="ARBA" id="ARBA00022803"/>
    </source>
</evidence>
<keyword evidence="10" id="KW-1185">Reference proteome</keyword>
<comment type="subcellular location">
    <subcellularLocation>
        <location evidence="1">Cell membrane</location>
    </subcellularLocation>
    <subcellularLocation>
        <location evidence="2">Cytoplasm</location>
    </subcellularLocation>
</comment>
<evidence type="ECO:0000256" key="1">
    <source>
        <dbReference type="ARBA" id="ARBA00004236"/>
    </source>
</evidence>
<dbReference type="InterPro" id="IPR003109">
    <property type="entry name" value="GoLoco_motif"/>
</dbReference>
<dbReference type="GO" id="GO:0005886">
    <property type="term" value="C:plasma membrane"/>
    <property type="evidence" value="ECO:0007669"/>
    <property type="project" value="UniProtKB-SubCell"/>
</dbReference>
<evidence type="ECO:0000256" key="3">
    <source>
        <dbReference type="ARBA" id="ARBA00006600"/>
    </source>
</evidence>
<keyword evidence="6" id="KW-0597">Phosphoprotein</keyword>
<keyword evidence="5" id="KW-0963">Cytoplasm</keyword>
<keyword evidence="8" id="KW-0802">TPR repeat</keyword>
<comment type="similarity">
    <text evidence="3">Belongs to the GPSM family.</text>
</comment>
<dbReference type="SMART" id="SM00028">
    <property type="entry name" value="TPR"/>
    <property type="match status" value="4"/>
</dbReference>
<dbReference type="SUPFAM" id="SSF48452">
    <property type="entry name" value="TPR-like"/>
    <property type="match status" value="1"/>
</dbReference>
<evidence type="ECO:0000313" key="11">
    <source>
        <dbReference type="WBParaSite" id="ACAC_0001280301-mRNA-1"/>
    </source>
</evidence>
<dbReference type="WBParaSite" id="ACAC_0001280301-mRNA-1">
    <property type="protein sequence ID" value="ACAC_0001280301-mRNA-1"/>
    <property type="gene ID" value="ACAC_0001280301"/>
</dbReference>
<keyword evidence="7" id="KW-0677">Repeat</keyword>
<dbReference type="InterPro" id="IPR019734">
    <property type="entry name" value="TPR_rpt"/>
</dbReference>
<evidence type="ECO:0000256" key="2">
    <source>
        <dbReference type="ARBA" id="ARBA00004496"/>
    </source>
</evidence>
<name>A0A0K0DMA5_ANGCA</name>
<dbReference type="PANTHER" id="PTHR45954:SF1">
    <property type="entry name" value="LD33695P"/>
    <property type="match status" value="1"/>
</dbReference>
<dbReference type="STRING" id="6313.A0A0K0DMA5"/>
<dbReference type="GO" id="GO:0001965">
    <property type="term" value="F:G-protein alpha-subunit binding"/>
    <property type="evidence" value="ECO:0007669"/>
    <property type="project" value="TreeGrafter"/>
</dbReference>
<protein>
    <submittedName>
        <fullName evidence="11">TPR_REGION domain-containing protein</fullName>
    </submittedName>
</protein>
<evidence type="ECO:0000256" key="7">
    <source>
        <dbReference type="ARBA" id="ARBA00022737"/>
    </source>
</evidence>
<evidence type="ECO:0000256" key="9">
    <source>
        <dbReference type="ARBA" id="ARBA00023136"/>
    </source>
</evidence>
<dbReference type="Proteomes" id="UP000035642">
    <property type="component" value="Unassembled WGS sequence"/>
</dbReference>
<evidence type="ECO:0000256" key="6">
    <source>
        <dbReference type="ARBA" id="ARBA00022553"/>
    </source>
</evidence>